<keyword evidence="4" id="KW-1185">Reference proteome</keyword>
<reference evidence="4" key="1">
    <citation type="journal article" date="2013" name="Science">
        <title>The Amborella genome and the evolution of flowering plants.</title>
        <authorList>
            <consortium name="Amborella Genome Project"/>
        </authorList>
    </citation>
    <scope>NUCLEOTIDE SEQUENCE [LARGE SCALE GENOMIC DNA]</scope>
</reference>
<accession>W1P6T6</accession>
<feature type="region of interest" description="Disordered" evidence="2">
    <location>
        <begin position="165"/>
        <end position="189"/>
    </location>
</feature>
<evidence type="ECO:0000313" key="3">
    <source>
        <dbReference type="EMBL" id="ERN05602.1"/>
    </source>
</evidence>
<name>W1P6T6_AMBTC</name>
<evidence type="ECO:0000256" key="1">
    <source>
        <dbReference type="SAM" id="Coils"/>
    </source>
</evidence>
<dbReference type="Proteomes" id="UP000017836">
    <property type="component" value="Unassembled WGS sequence"/>
</dbReference>
<feature type="coiled-coil region" evidence="1">
    <location>
        <begin position="104"/>
        <end position="131"/>
    </location>
</feature>
<gene>
    <name evidence="3" type="ORF">AMTR_s00271p00013300</name>
</gene>
<dbReference type="HOGENOM" id="CLU_101536_0_0_1"/>
<proteinExistence type="predicted"/>
<protein>
    <submittedName>
        <fullName evidence="3">Uncharacterized protein</fullName>
    </submittedName>
</protein>
<feature type="non-terminal residue" evidence="3">
    <location>
        <position position="1"/>
    </location>
</feature>
<evidence type="ECO:0000313" key="4">
    <source>
        <dbReference type="Proteomes" id="UP000017836"/>
    </source>
</evidence>
<dbReference type="AlphaFoldDB" id="W1P6T6"/>
<sequence length="189" mass="21425">RNGGVRAARVIGKKEEEGISLSQYEDRYGALLRDIATMTEHDEGMMREMRTAYLDEGRLSTDEVASLRAERDSAVEERDLIRVRLVPSSSFVAPTLSRPSFDRIRDLERRVDRYRSERNSARDECHEFKEDVKGLIDMCGIQSGILLAAGGNSCLADVNPYVRVPLPSSRRSQSQSRSSTQMMRDPRQV</sequence>
<feature type="compositionally biased region" description="Low complexity" evidence="2">
    <location>
        <begin position="168"/>
        <end position="179"/>
    </location>
</feature>
<evidence type="ECO:0000256" key="2">
    <source>
        <dbReference type="SAM" id="MobiDB-lite"/>
    </source>
</evidence>
<dbReference type="EMBL" id="KI393982">
    <property type="protein sequence ID" value="ERN05602.1"/>
    <property type="molecule type" value="Genomic_DNA"/>
</dbReference>
<organism evidence="3 4">
    <name type="scientific">Amborella trichopoda</name>
    <dbReference type="NCBI Taxonomy" id="13333"/>
    <lineage>
        <taxon>Eukaryota</taxon>
        <taxon>Viridiplantae</taxon>
        <taxon>Streptophyta</taxon>
        <taxon>Embryophyta</taxon>
        <taxon>Tracheophyta</taxon>
        <taxon>Spermatophyta</taxon>
        <taxon>Magnoliopsida</taxon>
        <taxon>Amborellales</taxon>
        <taxon>Amborellaceae</taxon>
        <taxon>Amborella</taxon>
    </lineage>
</organism>
<keyword evidence="1" id="KW-0175">Coiled coil</keyword>